<dbReference type="AlphaFoldDB" id="A0A562JBS9"/>
<dbReference type="PANTHER" id="PTHR35936">
    <property type="entry name" value="MEMBRANE-BOUND LYTIC MUREIN TRANSGLYCOSYLASE F"/>
    <property type="match status" value="1"/>
</dbReference>
<dbReference type="OrthoDB" id="9774451at2"/>
<dbReference type="SUPFAM" id="SSF53850">
    <property type="entry name" value="Periplasmic binding protein-like II"/>
    <property type="match status" value="1"/>
</dbReference>
<feature type="domain" description="Solute-binding protein family 3/N-terminal" evidence="3">
    <location>
        <begin position="46"/>
        <end position="268"/>
    </location>
</feature>
<dbReference type="RefSeq" id="WP_145082492.1">
    <property type="nucleotide sequence ID" value="NZ_DAMBUX010000003.1"/>
</dbReference>
<feature type="signal peptide" evidence="2">
    <location>
        <begin position="1"/>
        <end position="23"/>
    </location>
</feature>
<name>A0A562JBS9_9FIRM</name>
<dbReference type="EMBL" id="VLKH01000004">
    <property type="protein sequence ID" value="TWH80543.1"/>
    <property type="molecule type" value="Genomic_DNA"/>
</dbReference>
<evidence type="ECO:0000256" key="2">
    <source>
        <dbReference type="SAM" id="SignalP"/>
    </source>
</evidence>
<organism evidence="4 5">
    <name type="scientific">Sedimentibacter saalensis</name>
    <dbReference type="NCBI Taxonomy" id="130788"/>
    <lineage>
        <taxon>Bacteria</taxon>
        <taxon>Bacillati</taxon>
        <taxon>Bacillota</taxon>
        <taxon>Tissierellia</taxon>
        <taxon>Sedimentibacter</taxon>
    </lineage>
</organism>
<gene>
    <name evidence="4" type="ORF">LY60_01805</name>
</gene>
<evidence type="ECO:0000256" key="1">
    <source>
        <dbReference type="ARBA" id="ARBA00022729"/>
    </source>
</evidence>
<dbReference type="PANTHER" id="PTHR35936:SF17">
    <property type="entry name" value="ARGININE-BINDING EXTRACELLULAR PROTEIN ARTP"/>
    <property type="match status" value="1"/>
</dbReference>
<dbReference type="Proteomes" id="UP000315343">
    <property type="component" value="Unassembled WGS sequence"/>
</dbReference>
<dbReference type="Pfam" id="PF00497">
    <property type="entry name" value="SBP_bac_3"/>
    <property type="match status" value="1"/>
</dbReference>
<protein>
    <submittedName>
        <fullName evidence="4">Polar amino acid transport system substrate-binding protein</fullName>
    </submittedName>
</protein>
<dbReference type="SMART" id="SM00062">
    <property type="entry name" value="PBPb"/>
    <property type="match status" value="1"/>
</dbReference>
<keyword evidence="5" id="KW-1185">Reference proteome</keyword>
<evidence type="ECO:0000313" key="4">
    <source>
        <dbReference type="EMBL" id="TWH80543.1"/>
    </source>
</evidence>
<evidence type="ECO:0000259" key="3">
    <source>
        <dbReference type="SMART" id="SM00062"/>
    </source>
</evidence>
<dbReference type="InterPro" id="IPR001638">
    <property type="entry name" value="Solute-binding_3/MltF_N"/>
</dbReference>
<dbReference type="PROSITE" id="PS51257">
    <property type="entry name" value="PROKAR_LIPOPROTEIN"/>
    <property type="match status" value="1"/>
</dbReference>
<sequence>MKKVLSVLLIVTMIFALTTGCSSKTTEQTAENTTSQETAAPAEDNTLVMYTNAEFPPFEYFEGEKIVGVDVDIANEIAKDMGKELVVKHIDFSSIIPAVLNDKADFGAAGMTITAERQEQVDFSISYVESIQHIISKNDAEILDMEGLKGKKIGVQLGTTGDLAISDAVNLPEGELYNSGAEVKTYKNALEASQDLLAGRVDAVVIDKLPAEEIVNGNEGLKSVVFGDISEAYGICVKKGNEELLNSINSTLQRLLDEGKIAEFIENHSK</sequence>
<dbReference type="Gene3D" id="3.40.190.10">
    <property type="entry name" value="Periplasmic binding protein-like II"/>
    <property type="match status" value="2"/>
</dbReference>
<comment type="caution">
    <text evidence="4">The sequence shown here is derived from an EMBL/GenBank/DDBJ whole genome shotgun (WGS) entry which is preliminary data.</text>
</comment>
<proteinExistence type="predicted"/>
<feature type="chain" id="PRO_5038446253" evidence="2">
    <location>
        <begin position="24"/>
        <end position="270"/>
    </location>
</feature>
<evidence type="ECO:0000313" key="5">
    <source>
        <dbReference type="Proteomes" id="UP000315343"/>
    </source>
</evidence>
<keyword evidence="1 2" id="KW-0732">Signal</keyword>
<accession>A0A562JBS9</accession>
<reference evidence="4 5" key="1">
    <citation type="submission" date="2019-07" db="EMBL/GenBank/DDBJ databases">
        <title>Genomic Encyclopedia of Type Strains, Phase I: the one thousand microbial genomes (KMG-I) project.</title>
        <authorList>
            <person name="Kyrpides N."/>
        </authorList>
    </citation>
    <scope>NUCLEOTIDE SEQUENCE [LARGE SCALE GENOMIC DNA]</scope>
    <source>
        <strain evidence="4 5">DSM 13558</strain>
    </source>
</reference>